<name>A0A2S6GE75_9PSEU</name>
<dbReference type="EMBL" id="PTIX01000027">
    <property type="protein sequence ID" value="PPK63529.1"/>
    <property type="molecule type" value="Genomic_DNA"/>
</dbReference>
<dbReference type="RefSeq" id="WP_104482660.1">
    <property type="nucleotide sequence ID" value="NZ_CP154825.1"/>
</dbReference>
<reference evidence="1 2" key="1">
    <citation type="submission" date="2018-02" db="EMBL/GenBank/DDBJ databases">
        <title>Genomic Encyclopedia of Archaeal and Bacterial Type Strains, Phase II (KMG-II): from individual species to whole genera.</title>
        <authorList>
            <person name="Goeker M."/>
        </authorList>
    </citation>
    <scope>NUCLEOTIDE SEQUENCE [LARGE SCALE GENOMIC DNA]</scope>
    <source>
        <strain evidence="1 2">YU 961-1</strain>
    </source>
</reference>
<dbReference type="OrthoDB" id="3985590at2"/>
<gene>
    <name evidence="1" type="ORF">CLV40_12756</name>
</gene>
<protein>
    <submittedName>
        <fullName evidence="1">Tail protein</fullName>
    </submittedName>
</protein>
<sequence length="298" mass="32211">MPPSGLPLRVRWTLDGLVFNGPPDAAGREWVIDRVTGWSASPGVRDSLAAPRTGDHGSWPGTVYREARTIRLDGWVYSPTWEARRDAEHRLAALCAEPAGRYPLTCTEETGDLVAEVVQEDPTLVTIRPGGLWLDFSLQLVAADPRKYGPEQTAATRLPAPSATGGLDFTAPGLGFDGTGLDFGPQEHTGRLTATNTGTADTAPVLTLTGPLTPPVIVTRDRATVTFLDPITADQRLVIDTRQRLVQLDGVSARARAIVTDWDAFTLHPGIPGVFVLTHNDRPNPTASLTLAWRSAWW</sequence>
<dbReference type="Proteomes" id="UP000239203">
    <property type="component" value="Unassembled WGS sequence"/>
</dbReference>
<keyword evidence="2" id="KW-1185">Reference proteome</keyword>
<dbReference type="AlphaFoldDB" id="A0A2S6GE75"/>
<evidence type="ECO:0000313" key="2">
    <source>
        <dbReference type="Proteomes" id="UP000239203"/>
    </source>
</evidence>
<proteinExistence type="predicted"/>
<organism evidence="1 2">
    <name type="scientific">Actinokineospora auranticolor</name>
    <dbReference type="NCBI Taxonomy" id="155976"/>
    <lineage>
        <taxon>Bacteria</taxon>
        <taxon>Bacillati</taxon>
        <taxon>Actinomycetota</taxon>
        <taxon>Actinomycetes</taxon>
        <taxon>Pseudonocardiales</taxon>
        <taxon>Pseudonocardiaceae</taxon>
        <taxon>Actinokineospora</taxon>
    </lineage>
</organism>
<accession>A0A2S6GE75</accession>
<evidence type="ECO:0000313" key="1">
    <source>
        <dbReference type="EMBL" id="PPK63529.1"/>
    </source>
</evidence>
<comment type="caution">
    <text evidence="1">The sequence shown here is derived from an EMBL/GenBank/DDBJ whole genome shotgun (WGS) entry which is preliminary data.</text>
</comment>